<evidence type="ECO:0000256" key="3">
    <source>
        <dbReference type="ARBA" id="ARBA00022691"/>
    </source>
</evidence>
<dbReference type="Pfam" id="PF02086">
    <property type="entry name" value="MethyltransfD12"/>
    <property type="match status" value="2"/>
</dbReference>
<dbReference type="SUPFAM" id="SSF53335">
    <property type="entry name" value="S-adenosyl-L-methionine-dependent methyltransferases"/>
    <property type="match status" value="1"/>
</dbReference>
<evidence type="ECO:0000256" key="1">
    <source>
        <dbReference type="ARBA" id="ARBA00022603"/>
    </source>
</evidence>
<keyword evidence="1" id="KW-0489">Methyltransferase</keyword>
<dbReference type="InterPro" id="IPR029063">
    <property type="entry name" value="SAM-dependent_MTases_sf"/>
</dbReference>
<organism evidence="4 5">
    <name type="scientific">Herbaspirillum aquaticum</name>
    <dbReference type="NCBI Taxonomy" id="568783"/>
    <lineage>
        <taxon>Bacteria</taxon>
        <taxon>Pseudomonadati</taxon>
        <taxon>Pseudomonadota</taxon>
        <taxon>Betaproteobacteria</taxon>
        <taxon>Burkholderiales</taxon>
        <taxon>Oxalobacteraceae</taxon>
        <taxon>Herbaspirillum</taxon>
    </lineage>
</organism>
<keyword evidence="2" id="KW-0808">Transferase</keyword>
<evidence type="ECO:0000313" key="5">
    <source>
        <dbReference type="Proteomes" id="UP000214747"/>
    </source>
</evidence>
<comment type="caution">
    <text evidence="4">The sequence shown here is derived from an EMBL/GenBank/DDBJ whole genome shotgun (WGS) entry which is preliminary data.</text>
</comment>
<dbReference type="EMBL" id="NJGV01000024">
    <property type="protein sequence ID" value="OWY32672.1"/>
    <property type="molecule type" value="Genomic_DNA"/>
</dbReference>
<name>A0A225SNU0_9BURK</name>
<reference evidence="4 5" key="1">
    <citation type="journal article" date="2010" name="Int. J. Syst. Evol. Microbiol.">
        <title>Reclassification of Herbaspirillum putei as a later heterotypic synonym of Herbaspirillum huttiense, with the description of H. huttiense subsp. huttiense subsp. nov. and H. huttiense subsp. putei subsp. nov., comb. nov., and description of Herbaspirillum aquaticum sp. nov.</title>
        <authorList>
            <person name="Dobritsa A.P."/>
            <person name="Reddy M.C."/>
            <person name="Samadpour M."/>
        </authorList>
    </citation>
    <scope>NUCLEOTIDE SEQUENCE [LARGE SCALE GENOMIC DNA]</scope>
    <source>
        <strain evidence="4 5">IEH 4430</strain>
    </source>
</reference>
<dbReference type="GO" id="GO:0009307">
    <property type="term" value="P:DNA restriction-modification system"/>
    <property type="evidence" value="ECO:0007669"/>
    <property type="project" value="InterPro"/>
</dbReference>
<dbReference type="GO" id="GO:0009007">
    <property type="term" value="F:site-specific DNA-methyltransferase (adenine-specific) activity"/>
    <property type="evidence" value="ECO:0007669"/>
    <property type="project" value="UniProtKB-EC"/>
</dbReference>
<protein>
    <recommendedName>
        <fullName evidence="6">DNA methyltransferase</fullName>
    </recommendedName>
</protein>
<keyword evidence="5" id="KW-1185">Reference proteome</keyword>
<evidence type="ECO:0000256" key="2">
    <source>
        <dbReference type="ARBA" id="ARBA00022679"/>
    </source>
</evidence>
<proteinExistence type="predicted"/>
<accession>A0A225SNU0</accession>
<gene>
    <name evidence="4" type="ORF">CEJ45_20755</name>
</gene>
<sequence length="479" mass="54651">MSNHLRSGSLMEKYLGNKATLLPLLERFFVEQIPEAKSISDVFAGTNNVSRYFRARGWQTATCDVNRFSYVLAQAYLCTSSSPHFFGVRLPKMESLRSRQLQTELERNVARYGALYAAETDIKMLYRSMGNLPFVLSALQDLGENNTKPGIIYEHFSQWGAHSSFISKRGTSGKRNYFSLKNALFLDGVLNCIREWWCEGRLERNEVFLLLASVLEETVITANVNGTFHDFNRDRLWPNAEQNFQLRLPLISFNGPIAETANADAIAAAASFAHHDICYLDPPYNFRQYSAYYHLLNFIAAYPFFSEIETYVTGLAHVRGQHPEDDFTSDFCFRDRFISSLHKLMSSVDADHVVVSYYGGRNHWNHWANVENPTDEGLHQLKELFEDRSLFKGCEIIPALEIRKNYQSRVGEQKSLVNEYLFHGIRQKILRKTAPSLPSLAANERWGLAPHFGHIRPSKQNGVNQGVVTSGGLRHVVVE</sequence>
<dbReference type="GO" id="GO:0032259">
    <property type="term" value="P:methylation"/>
    <property type="evidence" value="ECO:0007669"/>
    <property type="project" value="UniProtKB-KW"/>
</dbReference>
<keyword evidence="3" id="KW-0949">S-adenosyl-L-methionine</keyword>
<evidence type="ECO:0008006" key="6">
    <source>
        <dbReference type="Google" id="ProtNLM"/>
    </source>
</evidence>
<dbReference type="AlphaFoldDB" id="A0A225SNU0"/>
<dbReference type="InterPro" id="IPR012327">
    <property type="entry name" value="MeTrfase_D12"/>
</dbReference>
<dbReference type="Proteomes" id="UP000214747">
    <property type="component" value="Unassembled WGS sequence"/>
</dbReference>
<evidence type="ECO:0000313" key="4">
    <source>
        <dbReference type="EMBL" id="OWY32672.1"/>
    </source>
</evidence>